<dbReference type="InterPro" id="IPR003661">
    <property type="entry name" value="HisK_dim/P_dom"/>
</dbReference>
<keyword evidence="4" id="KW-0597">Phosphoprotein</keyword>
<evidence type="ECO:0000256" key="2">
    <source>
        <dbReference type="ARBA" id="ARBA00004370"/>
    </source>
</evidence>
<keyword evidence="5" id="KW-0808">Transferase</keyword>
<dbReference type="SMART" id="SM00387">
    <property type="entry name" value="HATPase_c"/>
    <property type="match status" value="1"/>
</dbReference>
<sequence length="350" mass="38548">MATPGIRYQLFILTSKVAVSTLVLLSVVYSVYIGIFYDGKDEYSWIPTSHDWILTLLAGILSSAVALYFVWGFAKRVIIPLNAVAHSARQVAEGNLSIRAEHSAAEIRETALLIDDFNSMAEKLEVMSHEMKKWNAAIAHELRTPVTVLQGRIQGMVDGIFDRDDRQFDILLRQTEGLSRLIDDLRVLSLSDSGQLYLYRETLHLKEIVTSSVDSFRDKLKLRGLEPVIEAEDIVCFVDEVRLRQVLSALLSNVSKYALPGVVMITCRSSSNAIVLTVEDEGPGIGDADQGAVFDAFFRAENDRVQKPDGSGLGLAVVYAIARAHGGTARCLRSRLGGTCMQIMLPASGK</sequence>
<proteinExistence type="predicted"/>
<evidence type="ECO:0000259" key="13">
    <source>
        <dbReference type="PROSITE" id="PS50885"/>
    </source>
</evidence>
<evidence type="ECO:0000256" key="11">
    <source>
        <dbReference type="SAM" id="Phobius"/>
    </source>
</evidence>
<dbReference type="SUPFAM" id="SSF55874">
    <property type="entry name" value="ATPase domain of HSP90 chaperone/DNA topoisomerase II/histidine kinase"/>
    <property type="match status" value="1"/>
</dbReference>
<reference evidence="14 15" key="1">
    <citation type="submission" date="2021-01" db="EMBL/GenBank/DDBJ databases">
        <title>Complete genome sequence of Erwinia rhapontici MAFF 311153.</title>
        <authorList>
            <person name="Morohoshi T."/>
            <person name="Someya N."/>
        </authorList>
    </citation>
    <scope>NUCLEOTIDE SEQUENCE [LARGE SCALE GENOMIC DNA]</scope>
    <source>
        <strain evidence="14 15">MAFF 311153</strain>
    </source>
</reference>
<dbReference type="GO" id="GO:0016301">
    <property type="term" value="F:kinase activity"/>
    <property type="evidence" value="ECO:0007669"/>
    <property type="project" value="UniProtKB-KW"/>
</dbReference>
<comment type="catalytic activity">
    <reaction evidence="1">
        <text>ATP + protein L-histidine = ADP + protein N-phospho-L-histidine.</text>
        <dbReference type="EC" id="2.7.13.3"/>
    </reaction>
</comment>
<evidence type="ECO:0000256" key="7">
    <source>
        <dbReference type="ARBA" id="ARBA00022777"/>
    </source>
</evidence>
<feature type="domain" description="Histidine kinase" evidence="12">
    <location>
        <begin position="137"/>
        <end position="349"/>
    </location>
</feature>
<keyword evidence="8 11" id="KW-1133">Transmembrane helix</keyword>
<dbReference type="PROSITE" id="PS50885">
    <property type="entry name" value="HAMP"/>
    <property type="match status" value="1"/>
</dbReference>
<evidence type="ECO:0000256" key="4">
    <source>
        <dbReference type="ARBA" id="ARBA00022553"/>
    </source>
</evidence>
<dbReference type="PANTHER" id="PTHR45436">
    <property type="entry name" value="SENSOR HISTIDINE KINASE YKOH"/>
    <property type="match status" value="1"/>
</dbReference>
<organism evidence="14 15">
    <name type="scientific">Erwinia rhapontici</name>
    <name type="common">Pectobacterium rhapontici</name>
    <dbReference type="NCBI Taxonomy" id="55212"/>
    <lineage>
        <taxon>Bacteria</taxon>
        <taxon>Pseudomonadati</taxon>
        <taxon>Pseudomonadota</taxon>
        <taxon>Gammaproteobacteria</taxon>
        <taxon>Enterobacterales</taxon>
        <taxon>Erwiniaceae</taxon>
        <taxon>Erwinia</taxon>
    </lineage>
</organism>
<keyword evidence="15" id="KW-1185">Reference proteome</keyword>
<dbReference type="SMART" id="SM00388">
    <property type="entry name" value="HisKA"/>
    <property type="match status" value="1"/>
</dbReference>
<dbReference type="Gene3D" id="6.10.340.10">
    <property type="match status" value="1"/>
</dbReference>
<evidence type="ECO:0000256" key="8">
    <source>
        <dbReference type="ARBA" id="ARBA00022989"/>
    </source>
</evidence>
<feature type="domain" description="HAMP" evidence="13">
    <location>
        <begin position="75"/>
        <end position="129"/>
    </location>
</feature>
<evidence type="ECO:0000256" key="5">
    <source>
        <dbReference type="ARBA" id="ARBA00022679"/>
    </source>
</evidence>
<name>A0ABN6DK52_ERWRD</name>
<dbReference type="InterPro" id="IPR050428">
    <property type="entry name" value="TCS_sensor_his_kinase"/>
</dbReference>
<keyword evidence="7 14" id="KW-0418">Kinase</keyword>
<keyword evidence="10 11" id="KW-0472">Membrane</keyword>
<evidence type="ECO:0000256" key="6">
    <source>
        <dbReference type="ARBA" id="ARBA00022692"/>
    </source>
</evidence>
<dbReference type="CDD" id="cd06225">
    <property type="entry name" value="HAMP"/>
    <property type="match status" value="1"/>
</dbReference>
<evidence type="ECO:0000259" key="12">
    <source>
        <dbReference type="PROSITE" id="PS50109"/>
    </source>
</evidence>
<dbReference type="InterPro" id="IPR005467">
    <property type="entry name" value="His_kinase_dom"/>
</dbReference>
<evidence type="ECO:0000256" key="1">
    <source>
        <dbReference type="ARBA" id="ARBA00000085"/>
    </source>
</evidence>
<dbReference type="PRINTS" id="PR00344">
    <property type="entry name" value="BCTRLSENSOR"/>
</dbReference>
<dbReference type="CDD" id="cd00082">
    <property type="entry name" value="HisKA"/>
    <property type="match status" value="1"/>
</dbReference>
<protein>
    <recommendedName>
        <fullName evidence="3">histidine kinase</fullName>
        <ecNumber evidence="3">2.7.13.3</ecNumber>
    </recommendedName>
</protein>
<feature type="transmembrane region" description="Helical" evidence="11">
    <location>
        <begin position="12"/>
        <end position="32"/>
    </location>
</feature>
<keyword evidence="6 11" id="KW-0812">Transmembrane</keyword>
<dbReference type="EMBL" id="AP024329">
    <property type="protein sequence ID" value="BCQ35041.1"/>
    <property type="molecule type" value="Genomic_DNA"/>
</dbReference>
<dbReference type="PROSITE" id="PS50109">
    <property type="entry name" value="HIS_KIN"/>
    <property type="match status" value="1"/>
</dbReference>
<evidence type="ECO:0000256" key="3">
    <source>
        <dbReference type="ARBA" id="ARBA00012438"/>
    </source>
</evidence>
<dbReference type="InterPro" id="IPR036097">
    <property type="entry name" value="HisK_dim/P_sf"/>
</dbReference>
<feature type="transmembrane region" description="Helical" evidence="11">
    <location>
        <begin position="52"/>
        <end position="71"/>
    </location>
</feature>
<comment type="subcellular location">
    <subcellularLocation>
        <location evidence="2">Membrane</location>
    </subcellularLocation>
</comment>
<accession>A0ABN6DK52</accession>
<dbReference type="Proteomes" id="UP000677515">
    <property type="component" value="Chromosome"/>
</dbReference>
<dbReference type="InterPro" id="IPR036890">
    <property type="entry name" value="HATPase_C_sf"/>
</dbReference>
<dbReference type="Pfam" id="PF00512">
    <property type="entry name" value="HisKA"/>
    <property type="match status" value="1"/>
</dbReference>
<dbReference type="InterPro" id="IPR004358">
    <property type="entry name" value="Sig_transdc_His_kin-like_C"/>
</dbReference>
<evidence type="ECO:0000313" key="14">
    <source>
        <dbReference type="EMBL" id="BCQ35041.1"/>
    </source>
</evidence>
<dbReference type="RefSeq" id="WP_212812687.1">
    <property type="nucleotide sequence ID" value="NZ_AP024329.1"/>
</dbReference>
<evidence type="ECO:0000256" key="9">
    <source>
        <dbReference type="ARBA" id="ARBA00023012"/>
    </source>
</evidence>
<dbReference type="InterPro" id="IPR003594">
    <property type="entry name" value="HATPase_dom"/>
</dbReference>
<dbReference type="EC" id="2.7.13.3" evidence="3"/>
<dbReference type="CDD" id="cd00075">
    <property type="entry name" value="HATPase"/>
    <property type="match status" value="1"/>
</dbReference>
<dbReference type="PANTHER" id="PTHR45436:SF5">
    <property type="entry name" value="SENSOR HISTIDINE KINASE TRCS"/>
    <property type="match status" value="1"/>
</dbReference>
<dbReference type="SUPFAM" id="SSF47384">
    <property type="entry name" value="Homodimeric domain of signal transducing histidine kinase"/>
    <property type="match status" value="1"/>
</dbReference>
<keyword evidence="9" id="KW-0902">Two-component regulatory system</keyword>
<evidence type="ECO:0000256" key="10">
    <source>
        <dbReference type="ARBA" id="ARBA00023136"/>
    </source>
</evidence>
<dbReference type="Pfam" id="PF02518">
    <property type="entry name" value="HATPase_c"/>
    <property type="match status" value="1"/>
</dbReference>
<dbReference type="Gene3D" id="1.10.287.130">
    <property type="match status" value="1"/>
</dbReference>
<dbReference type="SMART" id="SM00304">
    <property type="entry name" value="HAMP"/>
    <property type="match status" value="1"/>
</dbReference>
<evidence type="ECO:0000313" key="15">
    <source>
        <dbReference type="Proteomes" id="UP000677515"/>
    </source>
</evidence>
<dbReference type="Gene3D" id="3.30.565.10">
    <property type="entry name" value="Histidine kinase-like ATPase, C-terminal domain"/>
    <property type="match status" value="1"/>
</dbReference>
<gene>
    <name evidence="14" type="ORF">ERHA53_23840</name>
</gene>
<dbReference type="InterPro" id="IPR003660">
    <property type="entry name" value="HAMP_dom"/>
</dbReference>